<dbReference type="Proteomes" id="UP001055955">
    <property type="component" value="Chromosome"/>
</dbReference>
<dbReference type="EMBL" id="CP092900">
    <property type="protein sequence ID" value="UTC24862.1"/>
    <property type="molecule type" value="Genomic_DNA"/>
</dbReference>
<evidence type="ECO:0000313" key="1">
    <source>
        <dbReference type="EMBL" id="UTC24862.1"/>
    </source>
</evidence>
<dbReference type="RefSeq" id="WP_258568651.1">
    <property type="nucleotide sequence ID" value="NZ_CP092900.1"/>
</dbReference>
<dbReference type="InterPro" id="IPR017136">
    <property type="entry name" value="UCP037205"/>
</dbReference>
<reference evidence="1 2" key="1">
    <citation type="journal article" date="2022" name="Nat. Microbiol.">
        <title>The microbiome of a bacterivorous marine choanoflagellate contains a resource-demanding obligate bacterial associate.</title>
        <authorList>
            <person name="Needham D.M."/>
            <person name="Poirier C."/>
            <person name="Bachy C."/>
            <person name="George E.E."/>
            <person name="Wilken S."/>
            <person name="Yung C.C.M."/>
            <person name="Limardo A.J."/>
            <person name="Morando M."/>
            <person name="Sudek L."/>
            <person name="Malmstrom R.R."/>
            <person name="Keeling P.J."/>
            <person name="Santoro A.E."/>
            <person name="Worden A.Z."/>
        </authorList>
    </citation>
    <scope>NUCLEOTIDE SEQUENCE [LARGE SCALE GENOMIC DNA]</scope>
    <source>
        <strain evidence="1 2">Comchoano-1</strain>
    </source>
</reference>
<accession>A0ABY5DMH3</accession>
<keyword evidence="2" id="KW-1185">Reference proteome</keyword>
<protein>
    <submittedName>
        <fullName evidence="1">DUF2256 domain-containing protein</fullName>
    </submittedName>
</protein>
<proteinExistence type="predicted"/>
<name>A0ABY5DMH3_9GAMM</name>
<dbReference type="PIRSF" id="PIRSF037205">
    <property type="entry name" value="UCP037205"/>
    <property type="match status" value="1"/>
</dbReference>
<dbReference type="PANTHER" id="PTHR37463:SF1">
    <property type="entry name" value="DUF2256 DOMAIN-CONTAINING PROTEIN"/>
    <property type="match status" value="1"/>
</dbReference>
<organism evidence="1 2">
    <name type="scientific">Candidatus Comchoanobacter bicostacola</name>
    <dbReference type="NCBI Taxonomy" id="2919598"/>
    <lineage>
        <taxon>Bacteria</taxon>
        <taxon>Pseudomonadati</taxon>
        <taxon>Pseudomonadota</taxon>
        <taxon>Gammaproteobacteria</taxon>
        <taxon>Candidatus Comchoanobacterales</taxon>
        <taxon>Candidatus Comchoanobacteraceae</taxon>
        <taxon>Candidatus Comchoanobacter</taxon>
    </lineage>
</organism>
<dbReference type="Pfam" id="PF10013">
    <property type="entry name" value="DUF2256"/>
    <property type="match status" value="1"/>
</dbReference>
<evidence type="ECO:0000313" key="2">
    <source>
        <dbReference type="Proteomes" id="UP001055955"/>
    </source>
</evidence>
<sequence>MKKKDQLPTKICPVCKRPFVWRKKWARDWDQVKYCSKRCARLAKSLD</sequence>
<dbReference type="PANTHER" id="PTHR37463">
    <property type="entry name" value="GSL3115 PROTEIN"/>
    <property type="match status" value="1"/>
</dbReference>
<gene>
    <name evidence="1" type="ORF">MMH89_01690</name>
</gene>